<dbReference type="PANTHER" id="PTHR30069">
    <property type="entry name" value="TONB-DEPENDENT OUTER MEMBRANE RECEPTOR"/>
    <property type="match status" value="1"/>
</dbReference>
<dbReference type="Pfam" id="PF13620">
    <property type="entry name" value="CarboxypepD_reg"/>
    <property type="match status" value="1"/>
</dbReference>
<dbReference type="EMBL" id="BSDE01000001">
    <property type="protein sequence ID" value="GLH71757.1"/>
    <property type="molecule type" value="Genomic_DNA"/>
</dbReference>
<dbReference type="Gene3D" id="2.170.130.10">
    <property type="entry name" value="TonB-dependent receptor, plug domain"/>
    <property type="match status" value="1"/>
</dbReference>
<evidence type="ECO:0000313" key="6">
    <source>
        <dbReference type="Proteomes" id="UP001165069"/>
    </source>
</evidence>
<dbReference type="SUPFAM" id="SSF49452">
    <property type="entry name" value="Starch-binding domain-like"/>
    <property type="match status" value="1"/>
</dbReference>
<comment type="similarity">
    <text evidence="2">Belongs to the TonB-dependent receptor family.</text>
</comment>
<evidence type="ECO:0000259" key="4">
    <source>
        <dbReference type="Pfam" id="PF07715"/>
    </source>
</evidence>
<keyword evidence="6" id="KW-1185">Reference proteome</keyword>
<dbReference type="InterPro" id="IPR012910">
    <property type="entry name" value="Plug_dom"/>
</dbReference>
<evidence type="ECO:0000256" key="3">
    <source>
        <dbReference type="SAM" id="SignalP"/>
    </source>
</evidence>
<evidence type="ECO:0000256" key="2">
    <source>
        <dbReference type="PROSITE-ProRule" id="PRU01360"/>
    </source>
</evidence>
<comment type="subcellular location">
    <subcellularLocation>
        <location evidence="2">Cell outer membrane</location>
        <topology evidence="2">Multi-pass membrane protein</topology>
    </subcellularLocation>
</comment>
<dbReference type="InterPro" id="IPR037066">
    <property type="entry name" value="Plug_dom_sf"/>
</dbReference>
<dbReference type="InterPro" id="IPR013784">
    <property type="entry name" value="Carb-bd-like_fold"/>
</dbReference>
<protein>
    <recommendedName>
        <fullName evidence="4">TonB-dependent receptor plug domain-containing protein</fullName>
    </recommendedName>
</protein>
<reference evidence="5 6" key="1">
    <citation type="journal article" date="2023" name="Antonie Van Leeuwenhoek">
        <title>Mesoterricola silvestris gen. nov., sp. nov., Mesoterricola sediminis sp. nov., Geothrix oryzae sp. nov., Geothrix edaphica sp. nov., Geothrix rubra sp. nov., and Geothrix limicola sp. nov., six novel members of Acidobacteriota isolated from soils.</title>
        <authorList>
            <person name="Itoh H."/>
            <person name="Sugisawa Y."/>
            <person name="Mise K."/>
            <person name="Xu Z."/>
            <person name="Kuniyasu M."/>
            <person name="Ushijima N."/>
            <person name="Kawano K."/>
            <person name="Kobayashi E."/>
            <person name="Shiratori Y."/>
            <person name="Masuda Y."/>
            <person name="Senoo K."/>
        </authorList>
    </citation>
    <scope>NUCLEOTIDE SEQUENCE [LARGE SCALE GENOMIC DNA]</scope>
    <source>
        <strain evidence="5 6">Red804</strain>
    </source>
</reference>
<dbReference type="Pfam" id="PF07715">
    <property type="entry name" value="Plug"/>
    <property type="match status" value="1"/>
</dbReference>
<keyword evidence="2" id="KW-1134">Transmembrane beta strand</keyword>
<keyword evidence="2" id="KW-0998">Cell outer membrane</keyword>
<keyword evidence="2" id="KW-0812">Transmembrane</keyword>
<feature type="domain" description="TonB-dependent receptor plug" evidence="4">
    <location>
        <begin position="134"/>
        <end position="233"/>
    </location>
</feature>
<dbReference type="PANTHER" id="PTHR30069:SF29">
    <property type="entry name" value="HEMOGLOBIN AND HEMOGLOBIN-HAPTOGLOBIN-BINDING PROTEIN 1-RELATED"/>
    <property type="match status" value="1"/>
</dbReference>
<keyword evidence="2" id="KW-0813">Transport</keyword>
<feature type="chain" id="PRO_5047443273" description="TonB-dependent receptor plug domain-containing protein" evidence="3">
    <location>
        <begin position="23"/>
        <end position="1142"/>
    </location>
</feature>
<accession>A0ABQ5QAL8</accession>
<keyword evidence="1 3" id="KW-0732">Signal</keyword>
<sequence>MRPFSRFSTLTLILAGVTSLMAQETVGTLVGTITDRKSGKPIQGARLVLKSPKILTDRTVITDGEGGYRIPLLPNGEYSLSFSKDGYVSGSTKCFVSPGQTVRQNMRVDVLDTTVQQAVVEVVSLASQVDKTETVTQSVYPMEALTTLMPASDLLSITSIAPGITTDSNDKGTTVHIRGGNTVGGKFLVNGMSAGDAGWGNFKGDQLMVTDMIESVSLIQSPLNARYGNTESGMVSYVTTRGTNEFKGTLRASYGRSTLGATADPGYPGRQVSRFGSDWNTHQITPGDDAINRTYEATVSGPLWKDHITFAWGGRFKPNVSSSNYVPRWWSDYNGGSNAISHDYANSTDGTLFVTPGGAQIRRANLWDQGKTYQTSQEDTFNQYSLFYQITQDQTLEWSYSQARSATTDMYNRDWNASISPGLYGNTGEANRVWNLGYKGVFGTHLVEARLARHTSETIVPPSSGYLVTSGSNRTWENGHYSDGASGIPGAFLHPGSPTATGAWYPYTNLLQARHMQGWTRDEAVMGSPYDQGDKKSNTTFYVNVQSLLGDHQIDWGVNYERTDWDTSTGAAPRQFYTPGGQISPNLTAADILYPTGYTGPQPLDPSAYAGKWVMWSAHANLTTLWPGTTDAVSASRPYAYQWYQVASMRNFMGPDSGSFNQPTTSLYVNDRWALNSKFSIMGGVRYDRFKLGDDTGSVLSYSILTPRFEMKWDLGGDQKRLFSYSFGRFHNRIPAAMYMAFVHRRKPYVANYSWDPTTNGQPYDGTNLANGGFTLATTSQLLDPSNYTYFRSLWSPDFIKLDPNFKAEYSDEHSISFRRAYENGSSIRFTLVRRDWKNNYQWLADPYQYSVNNAYTNGTTVSSYRNLLANDPGLYHDYTSAELEWDFRLTKDLTFGGNYVYSRNHQNLQYWSAQSNLRVDNIGTNHWVWGLRWEDLWKRFGYNTEDITEPSVTTNQVTNFWFSYDLSHGAVKSSVVLRGKYTTGSTYTQQEQWNLDPYSAAYQAVMANAPANYATTNMINGGAGTYIFKAQRGTSVGGFQYPDSMELNLRYNLEIPIGPLVRWWLGVEVSNPFNHVYSQNQVGDTGATLGVGPNMADGSHPANMYGKNGYFMDPSAMQYKGPYYAGMPGGRYFTVETGIKF</sequence>
<feature type="signal peptide" evidence="3">
    <location>
        <begin position="1"/>
        <end position="22"/>
    </location>
</feature>
<dbReference type="PROSITE" id="PS52016">
    <property type="entry name" value="TONB_DEPENDENT_REC_3"/>
    <property type="match status" value="1"/>
</dbReference>
<proteinExistence type="inferred from homology"/>
<dbReference type="InterPro" id="IPR039426">
    <property type="entry name" value="TonB-dep_rcpt-like"/>
</dbReference>
<evidence type="ECO:0000313" key="5">
    <source>
        <dbReference type="EMBL" id="GLH71757.1"/>
    </source>
</evidence>
<organism evidence="5 6">
    <name type="scientific">Geothrix limicola</name>
    <dbReference type="NCBI Taxonomy" id="2927978"/>
    <lineage>
        <taxon>Bacteria</taxon>
        <taxon>Pseudomonadati</taxon>
        <taxon>Acidobacteriota</taxon>
        <taxon>Holophagae</taxon>
        <taxon>Holophagales</taxon>
        <taxon>Holophagaceae</taxon>
        <taxon>Geothrix</taxon>
    </lineage>
</organism>
<dbReference type="RefSeq" id="WP_285569271.1">
    <property type="nucleotide sequence ID" value="NZ_BSDE01000001.1"/>
</dbReference>
<evidence type="ECO:0000256" key="1">
    <source>
        <dbReference type="ARBA" id="ARBA00022729"/>
    </source>
</evidence>
<gene>
    <name evidence="5" type="ORF">GETHLI_02590</name>
</gene>
<keyword evidence="2" id="KW-0472">Membrane</keyword>
<dbReference type="Gene3D" id="2.60.40.1120">
    <property type="entry name" value="Carboxypeptidase-like, regulatory domain"/>
    <property type="match status" value="1"/>
</dbReference>
<comment type="caution">
    <text evidence="5">The sequence shown here is derived from an EMBL/GenBank/DDBJ whole genome shotgun (WGS) entry which is preliminary data.</text>
</comment>
<dbReference type="SUPFAM" id="SSF56935">
    <property type="entry name" value="Porins"/>
    <property type="match status" value="1"/>
</dbReference>
<name>A0ABQ5QAL8_9BACT</name>
<dbReference type="Proteomes" id="UP001165069">
    <property type="component" value="Unassembled WGS sequence"/>
</dbReference>